<dbReference type="InterPro" id="IPR005623">
    <property type="entry name" value="Chaperone_NapD_NO3_reduct"/>
</dbReference>
<dbReference type="AlphaFoldDB" id="A0A1G8Q8M1"/>
<dbReference type="Proteomes" id="UP000198525">
    <property type="component" value="Unassembled WGS sequence"/>
</dbReference>
<dbReference type="EMBL" id="FNES01000002">
    <property type="protein sequence ID" value="SDJ00805.1"/>
    <property type="molecule type" value="Genomic_DNA"/>
</dbReference>
<dbReference type="PANTHER" id="PTHR38603:SF1">
    <property type="entry name" value="CHAPERONE NAPD"/>
    <property type="match status" value="1"/>
</dbReference>
<dbReference type="GO" id="GO:0005737">
    <property type="term" value="C:cytoplasm"/>
    <property type="evidence" value="ECO:0007669"/>
    <property type="project" value="UniProtKB-SubCell"/>
</dbReference>
<evidence type="ECO:0000313" key="6">
    <source>
        <dbReference type="Proteomes" id="UP000198525"/>
    </source>
</evidence>
<sequence>MNISGVLVTASPGRSVHLQQRLETLTGVEVHAQTPAGQLVVTLEAETDEQTQEALGSLERLEHVQCAALVYHYRDPVEEA</sequence>
<evidence type="ECO:0000256" key="1">
    <source>
        <dbReference type="ARBA" id="ARBA00004496"/>
    </source>
</evidence>
<protein>
    <recommendedName>
        <fullName evidence="4">Chaperone NapD</fullName>
    </recommendedName>
    <alternativeName>
        <fullName evidence="4">NapA signal peptide-binding chaperone NapD</fullName>
    </alternativeName>
</protein>
<comment type="function">
    <text evidence="4">Chaperone for NapA, the catalytic subunit of the periplasmic nitrate reductase. It binds directly and specifically to the twin-arginine signal peptide of NapA, preventing premature interaction with the Tat translocase and premature export.</text>
</comment>
<dbReference type="PANTHER" id="PTHR38603">
    <property type="entry name" value="CHAPERONE NAPD"/>
    <property type="match status" value="1"/>
</dbReference>
<dbReference type="OrthoDB" id="5770785at2"/>
<name>A0A1G8Q8M1_9GAMM</name>
<reference evidence="5 6" key="1">
    <citation type="submission" date="2016-10" db="EMBL/GenBank/DDBJ databases">
        <authorList>
            <person name="de Groot N.N."/>
        </authorList>
    </citation>
    <scope>NUCLEOTIDE SEQUENCE [LARGE SCALE GENOMIC DNA]</scope>
    <source>
        <strain evidence="5 6">CGMCC 1.6133</strain>
    </source>
</reference>
<dbReference type="HAMAP" id="MF_02200">
    <property type="entry name" value="NapD"/>
    <property type="match status" value="1"/>
</dbReference>
<dbReference type="Gene3D" id="3.30.70.920">
    <property type="match status" value="1"/>
</dbReference>
<evidence type="ECO:0000256" key="3">
    <source>
        <dbReference type="ARBA" id="ARBA00023186"/>
    </source>
</evidence>
<dbReference type="RefSeq" id="WP_089683168.1">
    <property type="nucleotide sequence ID" value="NZ_FNES01000002.1"/>
</dbReference>
<dbReference type="GO" id="GO:0051224">
    <property type="term" value="P:negative regulation of protein transport"/>
    <property type="evidence" value="ECO:0007669"/>
    <property type="project" value="UniProtKB-UniRule"/>
</dbReference>
<comment type="subcellular location">
    <subcellularLocation>
        <location evidence="1 4">Cytoplasm</location>
    </subcellularLocation>
</comment>
<evidence type="ECO:0000256" key="2">
    <source>
        <dbReference type="ARBA" id="ARBA00022490"/>
    </source>
</evidence>
<evidence type="ECO:0000313" key="5">
    <source>
        <dbReference type="EMBL" id="SDJ00805.1"/>
    </source>
</evidence>
<organism evidence="5 6">
    <name type="scientific">Billgrantia gudaonensis</name>
    <dbReference type="NCBI Taxonomy" id="376427"/>
    <lineage>
        <taxon>Bacteria</taxon>
        <taxon>Pseudomonadati</taxon>
        <taxon>Pseudomonadota</taxon>
        <taxon>Gammaproteobacteria</taxon>
        <taxon>Oceanospirillales</taxon>
        <taxon>Halomonadaceae</taxon>
        <taxon>Billgrantia</taxon>
    </lineage>
</organism>
<evidence type="ECO:0000256" key="4">
    <source>
        <dbReference type="HAMAP-Rule" id="MF_02200"/>
    </source>
</evidence>
<keyword evidence="2 4" id="KW-0963">Cytoplasm</keyword>
<dbReference type="GO" id="GO:0005048">
    <property type="term" value="F:signal sequence binding"/>
    <property type="evidence" value="ECO:0007669"/>
    <property type="project" value="UniProtKB-UniRule"/>
</dbReference>
<keyword evidence="3 4" id="KW-0143">Chaperone</keyword>
<keyword evidence="6" id="KW-1185">Reference proteome</keyword>
<comment type="similarity">
    <text evidence="4">Belongs to the NapD family.</text>
</comment>
<accession>A0A1G8Q8M1</accession>
<dbReference type="STRING" id="376427.SAMN04487954_102324"/>
<dbReference type="Pfam" id="PF03927">
    <property type="entry name" value="NapD"/>
    <property type="match status" value="1"/>
</dbReference>
<gene>
    <name evidence="4" type="primary">napD</name>
    <name evidence="5" type="ORF">SAMN04487954_102324</name>
</gene>
<proteinExistence type="inferred from homology"/>
<comment type="subunit">
    <text evidence="4">Interacts with the cytoplasmic NapA precursor.</text>
</comment>